<organism evidence="2 3">
    <name type="scientific">Microseira wollei NIES-4236</name>
    <dbReference type="NCBI Taxonomy" id="2530354"/>
    <lineage>
        <taxon>Bacteria</taxon>
        <taxon>Bacillati</taxon>
        <taxon>Cyanobacteriota</taxon>
        <taxon>Cyanophyceae</taxon>
        <taxon>Oscillatoriophycideae</taxon>
        <taxon>Aerosakkonematales</taxon>
        <taxon>Aerosakkonemataceae</taxon>
        <taxon>Microseira</taxon>
    </lineage>
</organism>
<keyword evidence="2" id="KW-0489">Methyltransferase</keyword>
<dbReference type="Proteomes" id="UP001050975">
    <property type="component" value="Unassembled WGS sequence"/>
</dbReference>
<dbReference type="Gene3D" id="3.40.50.150">
    <property type="entry name" value="Vaccinia Virus protein VP39"/>
    <property type="match status" value="1"/>
</dbReference>
<comment type="caution">
    <text evidence="2">The sequence shown here is derived from an EMBL/GenBank/DDBJ whole genome shotgun (WGS) entry which is preliminary data.</text>
</comment>
<dbReference type="SUPFAM" id="SSF53335">
    <property type="entry name" value="S-adenosyl-L-methionine-dependent methyltransferases"/>
    <property type="match status" value="1"/>
</dbReference>
<keyword evidence="3" id="KW-1185">Reference proteome</keyword>
<dbReference type="Pfam" id="PF13847">
    <property type="entry name" value="Methyltransf_31"/>
    <property type="match status" value="1"/>
</dbReference>
<dbReference type="CDD" id="cd02440">
    <property type="entry name" value="AdoMet_MTases"/>
    <property type="match status" value="1"/>
</dbReference>
<dbReference type="PANTHER" id="PTHR43861">
    <property type="entry name" value="TRANS-ACONITATE 2-METHYLTRANSFERASE-RELATED"/>
    <property type="match status" value="1"/>
</dbReference>
<reference evidence="2" key="1">
    <citation type="submission" date="2019-10" db="EMBL/GenBank/DDBJ databases">
        <title>Draft genome sequece of Microseira wollei NIES-4236.</title>
        <authorList>
            <person name="Yamaguchi H."/>
            <person name="Suzuki S."/>
            <person name="Kawachi M."/>
        </authorList>
    </citation>
    <scope>NUCLEOTIDE SEQUENCE</scope>
    <source>
        <strain evidence="2">NIES-4236</strain>
    </source>
</reference>
<protein>
    <submittedName>
        <fullName evidence="2">Methyltransferase type 12</fullName>
    </submittedName>
</protein>
<evidence type="ECO:0000313" key="3">
    <source>
        <dbReference type="Proteomes" id="UP001050975"/>
    </source>
</evidence>
<accession>A0AAV3XIJ9</accession>
<dbReference type="GO" id="GO:0008168">
    <property type="term" value="F:methyltransferase activity"/>
    <property type="evidence" value="ECO:0007669"/>
    <property type="project" value="UniProtKB-KW"/>
</dbReference>
<evidence type="ECO:0000259" key="1">
    <source>
        <dbReference type="Pfam" id="PF13847"/>
    </source>
</evidence>
<dbReference type="EMBL" id="BLAY01000093">
    <property type="protein sequence ID" value="GET40556.1"/>
    <property type="molecule type" value="Genomic_DNA"/>
</dbReference>
<evidence type="ECO:0000313" key="2">
    <source>
        <dbReference type="EMBL" id="GET40556.1"/>
    </source>
</evidence>
<dbReference type="InterPro" id="IPR025714">
    <property type="entry name" value="Methyltranfer_dom"/>
</dbReference>
<keyword evidence="2" id="KW-0808">Transferase</keyword>
<dbReference type="RefSeq" id="WP_226586466.1">
    <property type="nucleotide sequence ID" value="NZ_BLAY01000093.1"/>
</dbReference>
<feature type="domain" description="Methyltransferase" evidence="1">
    <location>
        <begin position="59"/>
        <end position="172"/>
    </location>
</feature>
<dbReference type="InterPro" id="IPR029063">
    <property type="entry name" value="SAM-dependent_MTases_sf"/>
</dbReference>
<name>A0AAV3XIJ9_9CYAN</name>
<gene>
    <name evidence="2" type="ORF">MiSe_53660</name>
</gene>
<sequence>MSEQTLLNGNEDLSAQTYEFFNNQWKLYQKVMTNNYMGHRELYSILHEFLASYFQKPFSLLDLGCGDASFIAQALLHTTIVSYKGIDLSETALKIALDNMEFGAYEKSFIQGNLFEVVPELVQQKEDSFDTILASFTLHHLSLAQKDLIVGEIYRLLQGGGVFILIDIVRREAENREDYLRRYQEGIRQHWSLLTPQEIVMSEEHMCSSDFPETQATFYELARKHNFSRWDCLYRDPLDTTQLLCFYQ</sequence>
<proteinExistence type="predicted"/>
<dbReference type="AlphaFoldDB" id="A0AAV3XIJ9"/>
<dbReference type="GO" id="GO:0032259">
    <property type="term" value="P:methylation"/>
    <property type="evidence" value="ECO:0007669"/>
    <property type="project" value="UniProtKB-KW"/>
</dbReference>
<dbReference type="PANTHER" id="PTHR43861:SF1">
    <property type="entry name" value="TRANS-ACONITATE 2-METHYLTRANSFERASE"/>
    <property type="match status" value="1"/>
</dbReference>